<evidence type="ECO:0000313" key="1">
    <source>
        <dbReference type="EMBL" id="MQX37554.1"/>
    </source>
</evidence>
<evidence type="ECO:0008006" key="3">
    <source>
        <dbReference type="Google" id="ProtNLM"/>
    </source>
</evidence>
<accession>A0A7X2D3M1</accession>
<dbReference type="EMBL" id="WIVE01000047">
    <property type="protein sequence ID" value="MQX37554.1"/>
    <property type="molecule type" value="Genomic_DNA"/>
</dbReference>
<organism evidence="1 2">
    <name type="scientific">Roseospira navarrensis</name>
    <dbReference type="NCBI Taxonomy" id="140058"/>
    <lineage>
        <taxon>Bacteria</taxon>
        <taxon>Pseudomonadati</taxon>
        <taxon>Pseudomonadota</taxon>
        <taxon>Alphaproteobacteria</taxon>
        <taxon>Rhodospirillales</taxon>
        <taxon>Rhodospirillaceae</taxon>
        <taxon>Roseospira</taxon>
    </lineage>
</organism>
<protein>
    <recommendedName>
        <fullName evidence="3">Calcineurin-like phosphoesterase domain-containing protein</fullName>
    </recommendedName>
</protein>
<name>A0A7X2D3M1_9PROT</name>
<dbReference type="InterPro" id="IPR029052">
    <property type="entry name" value="Metallo-depent_PP-like"/>
</dbReference>
<reference evidence="1 2" key="1">
    <citation type="submission" date="2019-10" db="EMBL/GenBank/DDBJ databases">
        <title>Draft whole-genome sequence of the purple nonsulfur photosynthetic bacterium Roseospira navarrensis DSM 15114.</title>
        <authorList>
            <person name="Kyndt J.A."/>
            <person name="Meyer T.E."/>
        </authorList>
    </citation>
    <scope>NUCLEOTIDE SEQUENCE [LARGE SCALE GENOMIC DNA]</scope>
    <source>
        <strain evidence="1 2">DSM 15114</strain>
    </source>
</reference>
<sequence length="154" mass="17186">MSRFKPEPNIRIGALHHNISAFGDGSLFADLINSGKVVESFLNNNMNMLLHGHQHQFNLTGETVYSNLEGSGDEDDYVTRKTLHCIGADSLGAPGKRKEAAFNQIVVFPDSSYDNARKVEIKRVELRVDDERAAVRKPREMGKAELHIHATELT</sequence>
<gene>
    <name evidence="1" type="ORF">GHC57_13605</name>
</gene>
<dbReference type="Proteomes" id="UP000434582">
    <property type="component" value="Unassembled WGS sequence"/>
</dbReference>
<dbReference type="SUPFAM" id="SSF56300">
    <property type="entry name" value="Metallo-dependent phosphatases"/>
    <property type="match status" value="1"/>
</dbReference>
<proteinExistence type="predicted"/>
<dbReference type="RefSeq" id="WP_153345154.1">
    <property type="nucleotide sequence ID" value="NZ_WIVE01000047.1"/>
</dbReference>
<keyword evidence="2" id="KW-1185">Reference proteome</keyword>
<comment type="caution">
    <text evidence="1">The sequence shown here is derived from an EMBL/GenBank/DDBJ whole genome shotgun (WGS) entry which is preliminary data.</text>
</comment>
<evidence type="ECO:0000313" key="2">
    <source>
        <dbReference type="Proteomes" id="UP000434582"/>
    </source>
</evidence>
<dbReference type="AlphaFoldDB" id="A0A7X2D3M1"/>